<dbReference type="InterPro" id="IPR050723">
    <property type="entry name" value="CFA/CMAS"/>
</dbReference>
<keyword evidence="2" id="KW-1185">Reference proteome</keyword>
<organism evidence="1 2">
    <name type="scientific">Lactarius akahatsu</name>
    <dbReference type="NCBI Taxonomy" id="416441"/>
    <lineage>
        <taxon>Eukaryota</taxon>
        <taxon>Fungi</taxon>
        <taxon>Dikarya</taxon>
        <taxon>Basidiomycota</taxon>
        <taxon>Agaricomycotina</taxon>
        <taxon>Agaricomycetes</taxon>
        <taxon>Russulales</taxon>
        <taxon>Russulaceae</taxon>
        <taxon>Lactarius</taxon>
    </lineage>
</organism>
<dbReference type="Proteomes" id="UP001201163">
    <property type="component" value="Unassembled WGS sequence"/>
</dbReference>
<dbReference type="EMBL" id="JAKELL010000059">
    <property type="protein sequence ID" value="KAH8985881.1"/>
    <property type="molecule type" value="Genomic_DNA"/>
</dbReference>
<sequence>MFTAFARSSTLAALQRAVQVGCLEIEESGVVHRFGSPENSENCVRIVVLNDSFWKQIFLRGDLGFSEAYIMSDIELKSDNLEGFMSLWLENESRMTSLNSVFKRLSSAVSGVYIALFGQTLTQARLNCVAGYDQSNELFKAFLSKEMMYSSALFSEEEGGVHGDLLPQLRRHTADLEQAQLRKIHHVLRQARVQAGQRILEFGSGWGAVAIEKALAEERIHEAGLQDLVRVHLMDYRDIPPSFEEKFDAFISIEMLEVKPHYYYLKHVGPKYYATYFKIVDKALKSRDATVVITCSTFPEWRYPMYQYAMFRVFYDRKRTFLRDFVGLKTSHENTFGQTLTFQPQRLLSTLQMRGRKGRFILEGVENQGFHYGRTIREWGRRFATNATPEVLAKDFPSVTDPVIFEAFRRKWRYLFAYADAGLAHGYLTSHMFTFIRTDGTSIAKALFAGRCQEVVQK</sequence>
<dbReference type="PANTHER" id="PTHR43667:SF2">
    <property type="entry name" value="FATTY ACID C-METHYL TRANSFERASE"/>
    <property type="match status" value="1"/>
</dbReference>
<reference evidence="1" key="1">
    <citation type="submission" date="2022-01" db="EMBL/GenBank/DDBJ databases">
        <title>Comparative genomics reveals a dynamic genome evolution in the ectomycorrhizal milk-cap (Lactarius) mushrooms.</title>
        <authorList>
            <consortium name="DOE Joint Genome Institute"/>
            <person name="Lebreton A."/>
            <person name="Tang N."/>
            <person name="Kuo A."/>
            <person name="LaButti K."/>
            <person name="Drula E."/>
            <person name="Barry K."/>
            <person name="Clum A."/>
            <person name="Lipzen A."/>
            <person name="Mousain D."/>
            <person name="Ng V."/>
            <person name="Wang R."/>
            <person name="Wang X."/>
            <person name="Dai Y."/>
            <person name="Henrissat B."/>
            <person name="Grigoriev I.V."/>
            <person name="Guerin-Laguette A."/>
            <person name="Yu F."/>
            <person name="Martin F.M."/>
        </authorList>
    </citation>
    <scope>NUCLEOTIDE SEQUENCE</scope>
    <source>
        <strain evidence="1">QP</strain>
    </source>
</reference>
<accession>A0AAD4QB18</accession>
<gene>
    <name evidence="1" type="ORF">EDB92DRAFT_1818485</name>
</gene>
<evidence type="ECO:0000313" key="1">
    <source>
        <dbReference type="EMBL" id="KAH8985881.1"/>
    </source>
</evidence>
<proteinExistence type="predicted"/>
<dbReference type="Gene3D" id="3.40.50.150">
    <property type="entry name" value="Vaccinia Virus protein VP39"/>
    <property type="match status" value="1"/>
</dbReference>
<name>A0AAD4QB18_9AGAM</name>
<dbReference type="SUPFAM" id="SSF53335">
    <property type="entry name" value="S-adenosyl-L-methionine-dependent methyltransferases"/>
    <property type="match status" value="1"/>
</dbReference>
<dbReference type="Pfam" id="PF02353">
    <property type="entry name" value="CMAS"/>
    <property type="match status" value="1"/>
</dbReference>
<dbReference type="CDD" id="cd02440">
    <property type="entry name" value="AdoMet_MTases"/>
    <property type="match status" value="1"/>
</dbReference>
<dbReference type="AlphaFoldDB" id="A0AAD4QB18"/>
<dbReference type="PANTHER" id="PTHR43667">
    <property type="entry name" value="CYCLOPROPANE-FATTY-ACYL-PHOSPHOLIPID SYNTHASE"/>
    <property type="match status" value="1"/>
</dbReference>
<protein>
    <submittedName>
        <fullName evidence="1">Cyclopropane-fatty-acyl-phospholipid synthase</fullName>
    </submittedName>
</protein>
<dbReference type="InterPro" id="IPR029063">
    <property type="entry name" value="SAM-dependent_MTases_sf"/>
</dbReference>
<comment type="caution">
    <text evidence="1">The sequence shown here is derived from an EMBL/GenBank/DDBJ whole genome shotgun (WGS) entry which is preliminary data.</text>
</comment>
<evidence type="ECO:0000313" key="2">
    <source>
        <dbReference type="Proteomes" id="UP001201163"/>
    </source>
</evidence>